<dbReference type="Pfam" id="PF00440">
    <property type="entry name" value="TetR_N"/>
    <property type="match status" value="1"/>
</dbReference>
<dbReference type="PANTHER" id="PTHR30055:SF146">
    <property type="entry name" value="HTH-TYPE TRANSCRIPTIONAL DUAL REGULATOR CECR"/>
    <property type="match status" value="1"/>
</dbReference>
<dbReference type="InterPro" id="IPR039536">
    <property type="entry name" value="TetR_C_Proteobacteria"/>
</dbReference>
<feature type="domain" description="HTH tetR-type" evidence="3">
    <location>
        <begin position="5"/>
        <end position="65"/>
    </location>
</feature>
<dbReference type="InterPro" id="IPR050109">
    <property type="entry name" value="HTH-type_TetR-like_transc_reg"/>
</dbReference>
<reference evidence="4 5" key="1">
    <citation type="submission" date="2018-05" db="EMBL/GenBank/DDBJ databases">
        <title>Salinimonas sp. HMF8227 Genome sequencing and assembly.</title>
        <authorList>
            <person name="Kang H."/>
            <person name="Kang J."/>
            <person name="Cha I."/>
            <person name="Kim H."/>
            <person name="Joh K."/>
        </authorList>
    </citation>
    <scope>NUCLEOTIDE SEQUENCE [LARGE SCALE GENOMIC DNA]</scope>
    <source>
        <strain evidence="4 5">HMF8227</strain>
    </source>
</reference>
<proteinExistence type="predicted"/>
<keyword evidence="1 2" id="KW-0238">DNA-binding</keyword>
<keyword evidence="5" id="KW-1185">Reference proteome</keyword>
<dbReference type="Proteomes" id="UP000245728">
    <property type="component" value="Chromosome"/>
</dbReference>
<dbReference type="PROSITE" id="PS50977">
    <property type="entry name" value="HTH_TETR_2"/>
    <property type="match status" value="1"/>
</dbReference>
<dbReference type="InterPro" id="IPR001647">
    <property type="entry name" value="HTH_TetR"/>
</dbReference>
<dbReference type="GO" id="GO:0000976">
    <property type="term" value="F:transcription cis-regulatory region binding"/>
    <property type="evidence" value="ECO:0007669"/>
    <property type="project" value="TreeGrafter"/>
</dbReference>
<dbReference type="AlphaFoldDB" id="A0A2S2E6V0"/>
<dbReference type="InterPro" id="IPR036271">
    <property type="entry name" value="Tet_transcr_reg_TetR-rel_C_sf"/>
</dbReference>
<dbReference type="SUPFAM" id="SSF46689">
    <property type="entry name" value="Homeodomain-like"/>
    <property type="match status" value="1"/>
</dbReference>
<accession>A0A2S2E6V0</accession>
<dbReference type="OrthoDB" id="116240at2"/>
<evidence type="ECO:0000313" key="5">
    <source>
        <dbReference type="Proteomes" id="UP000245728"/>
    </source>
</evidence>
<dbReference type="InterPro" id="IPR009057">
    <property type="entry name" value="Homeodomain-like_sf"/>
</dbReference>
<name>A0A2S2E6V0_9ALTE</name>
<dbReference type="RefSeq" id="WP_109340887.1">
    <property type="nucleotide sequence ID" value="NZ_CP029347.1"/>
</dbReference>
<evidence type="ECO:0000256" key="1">
    <source>
        <dbReference type="ARBA" id="ARBA00023125"/>
    </source>
</evidence>
<dbReference type="Gene3D" id="1.10.10.60">
    <property type="entry name" value="Homeodomain-like"/>
    <property type="match status" value="1"/>
</dbReference>
<dbReference type="Pfam" id="PF14246">
    <property type="entry name" value="TetR_C_7"/>
    <property type="match status" value="1"/>
</dbReference>
<dbReference type="PRINTS" id="PR00455">
    <property type="entry name" value="HTHTETR"/>
</dbReference>
<evidence type="ECO:0000259" key="3">
    <source>
        <dbReference type="PROSITE" id="PS50977"/>
    </source>
</evidence>
<evidence type="ECO:0000313" key="4">
    <source>
        <dbReference type="EMBL" id="AWL13384.1"/>
    </source>
</evidence>
<protein>
    <recommendedName>
        <fullName evidence="3">HTH tetR-type domain-containing protein</fullName>
    </recommendedName>
</protein>
<feature type="DNA-binding region" description="H-T-H motif" evidence="2">
    <location>
        <begin position="28"/>
        <end position="47"/>
    </location>
</feature>
<evidence type="ECO:0000256" key="2">
    <source>
        <dbReference type="PROSITE-ProRule" id="PRU00335"/>
    </source>
</evidence>
<dbReference type="GO" id="GO:0003700">
    <property type="term" value="F:DNA-binding transcription factor activity"/>
    <property type="evidence" value="ECO:0007669"/>
    <property type="project" value="TreeGrafter"/>
</dbReference>
<dbReference type="SUPFAM" id="SSF48498">
    <property type="entry name" value="Tetracyclin repressor-like, C-terminal domain"/>
    <property type="match status" value="1"/>
</dbReference>
<dbReference type="KEGG" id="salh:HMF8227_02936"/>
<dbReference type="EMBL" id="CP029347">
    <property type="protein sequence ID" value="AWL13384.1"/>
    <property type="molecule type" value="Genomic_DNA"/>
</dbReference>
<gene>
    <name evidence="4" type="ORF">HMF8227_02936</name>
</gene>
<organism evidence="4 5">
    <name type="scientific">Saliniradius amylolyticus</name>
    <dbReference type="NCBI Taxonomy" id="2183582"/>
    <lineage>
        <taxon>Bacteria</taxon>
        <taxon>Pseudomonadati</taxon>
        <taxon>Pseudomonadota</taxon>
        <taxon>Gammaproteobacteria</taxon>
        <taxon>Alteromonadales</taxon>
        <taxon>Alteromonadaceae</taxon>
        <taxon>Saliniradius</taxon>
    </lineage>
</organism>
<sequence>MGRSDDKQNDILCAAISEFSEKGMMATTMEAIAQRGHVSKRTLYKHYPCKVDLMDAVVDLLMQRIEPLKDVSFAPERPFLEQVQELAQLAVDLFTDEDYLRLARIVILESVRSEREAGRLNEKFASCEAGMNDWFKQAEQAGALGHFNAETASELFYGTIKKLAFWDRAVRWKPPMNKQETQQKLENFCQFFCAGLGREVSLSD</sequence>
<dbReference type="Gene3D" id="1.10.357.10">
    <property type="entry name" value="Tetracycline Repressor, domain 2"/>
    <property type="match status" value="1"/>
</dbReference>
<dbReference type="PANTHER" id="PTHR30055">
    <property type="entry name" value="HTH-TYPE TRANSCRIPTIONAL REGULATOR RUTR"/>
    <property type="match status" value="1"/>
</dbReference>